<gene>
    <name evidence="3" type="ORF">ACFPVW_16290</name>
</gene>
<protein>
    <submittedName>
        <fullName evidence="3">Uncharacterized protein</fullName>
    </submittedName>
</protein>
<dbReference type="EMBL" id="JBHSPP010000017">
    <property type="protein sequence ID" value="MFC5707576.1"/>
    <property type="molecule type" value="Genomic_DNA"/>
</dbReference>
<sequence length="157" mass="17570">MANPDRNLSDGVSPQAEGTPRRNTENGQIQWLVESVSSLKASQDTLTVEVKSNKDHFSTQLDHKLELLNVTTAQKNDAIAAKLTHVDERLAERHKTLEDKINSHHQLMMAKLEAMEHKVGKAHSDTRFDTMKWVIGMMVGFPSIAWAAVQIVKAFAK</sequence>
<keyword evidence="2" id="KW-0472">Membrane</keyword>
<accession>A0ABW0YCQ9</accession>
<evidence type="ECO:0000313" key="3">
    <source>
        <dbReference type="EMBL" id="MFC5707576.1"/>
    </source>
</evidence>
<evidence type="ECO:0000256" key="2">
    <source>
        <dbReference type="SAM" id="Phobius"/>
    </source>
</evidence>
<keyword evidence="2" id="KW-1133">Transmembrane helix</keyword>
<feature type="transmembrane region" description="Helical" evidence="2">
    <location>
        <begin position="133"/>
        <end position="156"/>
    </location>
</feature>
<dbReference type="Proteomes" id="UP001596132">
    <property type="component" value="Unassembled WGS sequence"/>
</dbReference>
<dbReference type="RefSeq" id="WP_042642183.1">
    <property type="nucleotide sequence ID" value="NZ_CDDF01000011.1"/>
</dbReference>
<reference evidence="4" key="1">
    <citation type="journal article" date="2019" name="Int. J. Syst. Evol. Microbiol.">
        <title>The Global Catalogue of Microorganisms (GCM) 10K type strain sequencing project: providing services to taxonomists for standard genome sequencing and annotation.</title>
        <authorList>
            <consortium name="The Broad Institute Genomics Platform"/>
            <consortium name="The Broad Institute Genome Sequencing Center for Infectious Disease"/>
            <person name="Wu L."/>
            <person name="Ma J."/>
        </authorList>
    </citation>
    <scope>NUCLEOTIDE SEQUENCE [LARGE SCALE GENOMIC DNA]</scope>
    <source>
        <strain evidence="4">KCTC 15012</strain>
    </source>
</reference>
<keyword evidence="4" id="KW-1185">Reference proteome</keyword>
<feature type="region of interest" description="Disordered" evidence="1">
    <location>
        <begin position="1"/>
        <end position="26"/>
    </location>
</feature>
<proteinExistence type="predicted"/>
<keyword evidence="2" id="KW-0812">Transmembrane</keyword>
<organism evidence="3 4">
    <name type="scientific">Aeromonas eucrenophila</name>
    <dbReference type="NCBI Taxonomy" id="649"/>
    <lineage>
        <taxon>Bacteria</taxon>
        <taxon>Pseudomonadati</taxon>
        <taxon>Pseudomonadota</taxon>
        <taxon>Gammaproteobacteria</taxon>
        <taxon>Aeromonadales</taxon>
        <taxon>Aeromonadaceae</taxon>
        <taxon>Aeromonas</taxon>
    </lineage>
</organism>
<evidence type="ECO:0000313" key="4">
    <source>
        <dbReference type="Proteomes" id="UP001596132"/>
    </source>
</evidence>
<comment type="caution">
    <text evidence="3">The sequence shown here is derived from an EMBL/GenBank/DDBJ whole genome shotgun (WGS) entry which is preliminary data.</text>
</comment>
<evidence type="ECO:0000256" key="1">
    <source>
        <dbReference type="SAM" id="MobiDB-lite"/>
    </source>
</evidence>
<name>A0ABW0YCQ9_9GAMM</name>